<reference evidence="2 3" key="1">
    <citation type="submission" date="2024-04" db="EMBL/GenBank/DDBJ databases">
        <title>Draft genome sequence of Pseudoxanthomonas putridarboris WD12.</title>
        <authorList>
            <person name="Oh J."/>
        </authorList>
    </citation>
    <scope>NUCLEOTIDE SEQUENCE [LARGE SCALE GENOMIC DNA]</scope>
    <source>
        <strain evidence="2 3">WD12</strain>
    </source>
</reference>
<dbReference type="PANTHER" id="PTHR36437">
    <property type="entry name" value="GLYOXALASE/BLEOMYCIN RESISTANCE PROTEIN/DIOXYGENASE"/>
    <property type="match status" value="1"/>
</dbReference>
<dbReference type="PANTHER" id="PTHR36437:SF2">
    <property type="entry name" value="GLYOXALASE_BLEOMYCIN RESISTANCE PROTEIN_DIOXYGENASE"/>
    <property type="match status" value="1"/>
</dbReference>
<evidence type="ECO:0000313" key="2">
    <source>
        <dbReference type="EMBL" id="MEL1266056.1"/>
    </source>
</evidence>
<organism evidence="2 3">
    <name type="scientific">Pseudoxanthomonas putridarboris</name>
    <dbReference type="NCBI Taxonomy" id="752605"/>
    <lineage>
        <taxon>Bacteria</taxon>
        <taxon>Pseudomonadati</taxon>
        <taxon>Pseudomonadota</taxon>
        <taxon>Gammaproteobacteria</taxon>
        <taxon>Lysobacterales</taxon>
        <taxon>Lysobacteraceae</taxon>
        <taxon>Pseudoxanthomonas</taxon>
    </lineage>
</organism>
<feature type="domain" description="VOC" evidence="1">
    <location>
        <begin position="4"/>
        <end position="128"/>
    </location>
</feature>
<dbReference type="Pfam" id="PF00903">
    <property type="entry name" value="Glyoxalase"/>
    <property type="match status" value="1"/>
</dbReference>
<dbReference type="EMBL" id="JBBWWT010000011">
    <property type="protein sequence ID" value="MEL1266056.1"/>
    <property type="molecule type" value="Genomic_DNA"/>
</dbReference>
<protein>
    <submittedName>
        <fullName evidence="2">VOC family protein</fullName>
    </submittedName>
</protein>
<dbReference type="InterPro" id="IPR029068">
    <property type="entry name" value="Glyas_Bleomycin-R_OHBP_Dase"/>
</dbReference>
<evidence type="ECO:0000259" key="1">
    <source>
        <dbReference type="PROSITE" id="PS51819"/>
    </source>
</evidence>
<comment type="caution">
    <text evidence="2">The sequence shown here is derived from an EMBL/GenBank/DDBJ whole genome shotgun (WGS) entry which is preliminary data.</text>
</comment>
<dbReference type="CDD" id="cd07263">
    <property type="entry name" value="VOC_like"/>
    <property type="match status" value="1"/>
</dbReference>
<dbReference type="Proteomes" id="UP001459204">
    <property type="component" value="Unassembled WGS sequence"/>
</dbReference>
<sequence>MPQTLSLITLLVDDYDRAIAHYCGALGFELREDSDHGGGKRWVRVAPPGSTETCLLLAQASTDEQRARIGDQTGGRVGFFLRTDDFWRDHARMIANGVAFLETPREERYATVAVFRDAYGNRWDLLQPKP</sequence>
<dbReference type="SUPFAM" id="SSF54593">
    <property type="entry name" value="Glyoxalase/Bleomycin resistance protein/Dihydroxybiphenyl dioxygenase"/>
    <property type="match status" value="1"/>
</dbReference>
<dbReference type="PROSITE" id="PS51819">
    <property type="entry name" value="VOC"/>
    <property type="match status" value="1"/>
</dbReference>
<accession>A0ABU9J6N4</accession>
<name>A0ABU9J6N4_9GAMM</name>
<gene>
    <name evidence="2" type="ORF">AAD027_17005</name>
</gene>
<proteinExistence type="predicted"/>
<keyword evidence="3" id="KW-1185">Reference proteome</keyword>
<dbReference type="InterPro" id="IPR037523">
    <property type="entry name" value="VOC_core"/>
</dbReference>
<dbReference type="RefSeq" id="WP_341727228.1">
    <property type="nucleotide sequence ID" value="NZ_JBBWWT010000011.1"/>
</dbReference>
<evidence type="ECO:0000313" key="3">
    <source>
        <dbReference type="Proteomes" id="UP001459204"/>
    </source>
</evidence>
<dbReference type="Gene3D" id="3.10.180.10">
    <property type="entry name" value="2,3-Dihydroxybiphenyl 1,2-Dioxygenase, domain 1"/>
    <property type="match status" value="1"/>
</dbReference>
<dbReference type="InterPro" id="IPR004360">
    <property type="entry name" value="Glyas_Fos-R_dOase_dom"/>
</dbReference>